<dbReference type="Gene3D" id="1.50.10.150">
    <property type="entry name" value="Voltage-dependent anion channel"/>
    <property type="match status" value="1"/>
</dbReference>
<evidence type="ECO:0000256" key="3">
    <source>
        <dbReference type="ARBA" id="ARBA00022989"/>
    </source>
</evidence>
<feature type="transmembrane region" description="Helical" evidence="5">
    <location>
        <begin position="37"/>
        <end position="62"/>
    </location>
</feature>
<proteinExistence type="predicted"/>
<feature type="transmembrane region" description="Helical" evidence="5">
    <location>
        <begin position="12"/>
        <end position="31"/>
    </location>
</feature>
<evidence type="ECO:0000256" key="2">
    <source>
        <dbReference type="ARBA" id="ARBA00022692"/>
    </source>
</evidence>
<dbReference type="GO" id="GO:0016020">
    <property type="term" value="C:membrane"/>
    <property type="evidence" value="ECO:0007669"/>
    <property type="project" value="UniProtKB-SubCell"/>
</dbReference>
<dbReference type="EMBL" id="AP023354">
    <property type="protein sequence ID" value="BCJ32160.1"/>
    <property type="molecule type" value="Genomic_DNA"/>
</dbReference>
<evidence type="ECO:0000313" key="7">
    <source>
        <dbReference type="Proteomes" id="UP000680750"/>
    </source>
</evidence>
<dbReference type="Proteomes" id="UP000680750">
    <property type="component" value="Chromosome"/>
</dbReference>
<name>A0A810L9C4_9ACTN</name>
<dbReference type="InterPro" id="IPR004695">
    <property type="entry name" value="SLAC1/Mae1/Ssu1/TehA"/>
</dbReference>
<feature type="transmembrane region" description="Helical" evidence="5">
    <location>
        <begin position="284"/>
        <end position="304"/>
    </location>
</feature>
<dbReference type="RefSeq" id="WP_035297182.1">
    <property type="nucleotide sequence ID" value="NZ_AP023354.1"/>
</dbReference>
<feature type="transmembrane region" description="Helical" evidence="5">
    <location>
        <begin position="99"/>
        <end position="119"/>
    </location>
</feature>
<protein>
    <submittedName>
        <fullName evidence="6">Membrane protein</fullName>
    </submittedName>
</protein>
<gene>
    <name evidence="6" type="ORF">Asera_62680</name>
</gene>
<accession>A0A810L9C4</accession>
<feature type="transmembrane region" description="Helical" evidence="5">
    <location>
        <begin position="155"/>
        <end position="178"/>
    </location>
</feature>
<dbReference type="KEGG" id="aser:Asera_62680"/>
<comment type="subcellular location">
    <subcellularLocation>
        <location evidence="1">Membrane</location>
        <topology evidence="1">Multi-pass membrane protein</topology>
    </subcellularLocation>
</comment>
<evidence type="ECO:0000256" key="1">
    <source>
        <dbReference type="ARBA" id="ARBA00004141"/>
    </source>
</evidence>
<feature type="transmembrane region" description="Helical" evidence="5">
    <location>
        <begin position="190"/>
        <end position="211"/>
    </location>
</feature>
<feature type="transmembrane region" description="Helical" evidence="5">
    <location>
        <begin position="131"/>
        <end position="149"/>
    </location>
</feature>
<dbReference type="Pfam" id="PF03595">
    <property type="entry name" value="SLAC1"/>
    <property type="match status" value="1"/>
</dbReference>
<evidence type="ECO:0000313" key="6">
    <source>
        <dbReference type="EMBL" id="BCJ32160.1"/>
    </source>
</evidence>
<dbReference type="AlphaFoldDB" id="A0A810L9C4"/>
<sequence length="318" mass="33097">MNGELDRFASTVPPGAGAAVMGTAILSTGMAGVPVLWLSYVLVAIAAVLWLALAVLFLTRLLVHRARWVADADVPPSLTGVAGTCVLGTRLTILGWLPVSVALLALAAALWLVLLPLVLMHWKTPTVGVNFLLCVSTQALAVLAASVAIAEQLRWLAIVAGVLFLAGLVAYVSVLVTFDFRQVALGVGDHWVAGGALAISTLAATKLYLAAGLLGVSGGVLRVAALVLWALAAGWYLVLAVGEAIWRRPHYDVRRWSTVFPLGMTATAAINLGVAAQLPGIRTAGQVLIWPALVVWAAVAYGAANRLRSAALDVRGTP</sequence>
<keyword evidence="3 5" id="KW-1133">Transmembrane helix</keyword>
<evidence type="ECO:0000256" key="5">
    <source>
        <dbReference type="SAM" id="Phobius"/>
    </source>
</evidence>
<dbReference type="CDD" id="cd09319">
    <property type="entry name" value="TDT_like_1"/>
    <property type="match status" value="1"/>
</dbReference>
<feature type="transmembrane region" description="Helical" evidence="5">
    <location>
        <begin position="223"/>
        <end position="246"/>
    </location>
</feature>
<dbReference type="OrthoDB" id="4538527at2"/>
<keyword evidence="4 5" id="KW-0472">Membrane</keyword>
<evidence type="ECO:0000256" key="4">
    <source>
        <dbReference type="ARBA" id="ARBA00023136"/>
    </source>
</evidence>
<keyword evidence="7" id="KW-1185">Reference proteome</keyword>
<dbReference type="InterPro" id="IPR038665">
    <property type="entry name" value="Voltage-dep_anion_channel_sf"/>
</dbReference>
<organism evidence="6 7">
    <name type="scientific">Actinocatenispora sera</name>
    <dbReference type="NCBI Taxonomy" id="390989"/>
    <lineage>
        <taxon>Bacteria</taxon>
        <taxon>Bacillati</taxon>
        <taxon>Actinomycetota</taxon>
        <taxon>Actinomycetes</taxon>
        <taxon>Micromonosporales</taxon>
        <taxon>Micromonosporaceae</taxon>
        <taxon>Actinocatenispora</taxon>
    </lineage>
</organism>
<reference evidence="6" key="1">
    <citation type="submission" date="2020-08" db="EMBL/GenBank/DDBJ databases">
        <title>Whole genome shotgun sequence of Actinocatenispora sera NBRC 101916.</title>
        <authorList>
            <person name="Komaki H."/>
            <person name="Tamura T."/>
        </authorList>
    </citation>
    <scope>NUCLEOTIDE SEQUENCE</scope>
    <source>
        <strain evidence="6">NBRC 101916</strain>
    </source>
</reference>
<keyword evidence="2 5" id="KW-0812">Transmembrane</keyword>
<dbReference type="GO" id="GO:0055085">
    <property type="term" value="P:transmembrane transport"/>
    <property type="evidence" value="ECO:0007669"/>
    <property type="project" value="InterPro"/>
</dbReference>
<feature type="transmembrane region" description="Helical" evidence="5">
    <location>
        <begin position="258"/>
        <end position="278"/>
    </location>
</feature>